<sequence>MFMSGDNGTPGLRPRRLADAPTDTAEPTTPGLGRRTTALLSSAWTAVRPTRRRGTGYIAIGAVGALVGTSIALGVGASGSTPALSEVGAWLGSSEKGTASHANGLTGEVDGKVDLPTGKNPVSISQDGKTVLVLDERTGRVIRVDPAQLTAEHSTDYRSSDLQLVAGGSFAFVVNPVEGTVQRIDPVRTTPIGGKVDLGVVPLGEATVDPTGVLWVPEPTKGRVVPFTGGRPGKPVDVAKPGNNLELTLANGQPVVTDTSAGRITVLDVSGPGMTYNLPSYIGKATPASVLVPDATESNLIPVLDNETGKMAVFDLGTRRTVTAVLGGRSGDFGAPQALGLKVYVPDESNGTLVVYDTDQGTVEQPVKVTDEPGELEMFVRNGLLWVNDEDNAAAAVINADGDVNPIGKYKDKVPSQKKPKDEPPARDNVPDEPSPPASQEPEPPAAPQESERPRRTQESKAPPATPKPKKPLDPCEADPASCGVAPPPMPPGTPQAQATGGGITVTFSPGAGLKPTHYTLAGDPGVGSVTPAQVGPDGPFTFQVGGDLSCAQEYAFTVVAHFEGGTTKESQPSPAVRPCTAPSAPSGLQVTVPSGGHGGNLTWQAPSDASGTVTYTVNWGAGSATTSNTNFTITGLTNSQVYNVSVSSSNEAGGGASASGTLDLTPPTTTMNIVDNRNDGQPVKMRADASVSSAQVGSIPSGWNGAVTVHCTKKGDSVTYPGDTATTDVWSKITYNGTTGFISDLWLEARRNSSVWSCQ</sequence>
<keyword evidence="1" id="KW-0326">Glycosidase</keyword>
<feature type="region of interest" description="Disordered" evidence="3">
    <location>
        <begin position="403"/>
        <end position="509"/>
    </location>
</feature>
<keyword evidence="7" id="KW-1185">Reference proteome</keyword>
<dbReference type="PANTHER" id="PTHR47197:SF3">
    <property type="entry name" value="DIHYDRO-HEME D1 DEHYDROGENASE"/>
    <property type="match status" value="1"/>
</dbReference>
<feature type="domain" description="Fibronectin type-III" evidence="5">
    <location>
        <begin position="491"/>
        <end position="584"/>
    </location>
</feature>
<dbReference type="GO" id="GO:0016798">
    <property type="term" value="F:hydrolase activity, acting on glycosyl bonds"/>
    <property type="evidence" value="ECO:0007669"/>
    <property type="project" value="UniProtKB-KW"/>
</dbReference>
<dbReference type="PROSITE" id="PS50853">
    <property type="entry name" value="FN3"/>
    <property type="match status" value="2"/>
</dbReference>
<evidence type="ECO:0000313" key="6">
    <source>
        <dbReference type="EMBL" id="KRV50876.1"/>
    </source>
</evidence>
<dbReference type="SUPFAM" id="SSF51004">
    <property type="entry name" value="C-terminal (heme d1) domain of cytochrome cd1-nitrite reductase"/>
    <property type="match status" value="1"/>
</dbReference>
<evidence type="ECO:0000256" key="1">
    <source>
        <dbReference type="ARBA" id="ARBA00023295"/>
    </source>
</evidence>
<dbReference type="eggNOG" id="COG3391">
    <property type="taxonomic scope" value="Bacteria"/>
</dbReference>
<dbReference type="InterPro" id="IPR011048">
    <property type="entry name" value="Haem_d1_sf"/>
</dbReference>
<evidence type="ECO:0000256" key="3">
    <source>
        <dbReference type="SAM" id="MobiDB-lite"/>
    </source>
</evidence>
<keyword evidence="4" id="KW-0472">Membrane</keyword>
<evidence type="ECO:0000256" key="2">
    <source>
        <dbReference type="ARBA" id="ARBA00023326"/>
    </source>
</evidence>
<gene>
    <name evidence="6" type="ORF">AQ490_13055</name>
</gene>
<name>A0A0T6LYP9_WENVI</name>
<dbReference type="AlphaFoldDB" id="A0A0T6LYP9"/>
<dbReference type="STRING" id="76728.AQ490_13055"/>
<dbReference type="SUPFAM" id="SSF49265">
    <property type="entry name" value="Fibronectin type III"/>
    <property type="match status" value="1"/>
</dbReference>
<reference evidence="6 7" key="1">
    <citation type="submission" date="2015-10" db="EMBL/GenBank/DDBJ databases">
        <title>Draft genome sequence of pyrrolomycin-producing Streptomyces vitaminophilus.</title>
        <authorList>
            <person name="Graham D.E."/>
            <person name="Mahan K.M."/>
            <person name="Klingeman D.M."/>
            <person name="Hettich R.L."/>
            <person name="Parry R.J."/>
        </authorList>
    </citation>
    <scope>NUCLEOTIDE SEQUENCE [LARGE SCALE GENOMIC DNA]</scope>
    <source>
        <strain evidence="6 7">ATCC 31673</strain>
    </source>
</reference>
<feature type="compositionally biased region" description="Pro residues" evidence="3">
    <location>
        <begin position="433"/>
        <end position="447"/>
    </location>
</feature>
<feature type="compositionally biased region" description="Basic and acidic residues" evidence="3">
    <location>
        <begin position="450"/>
        <end position="459"/>
    </location>
</feature>
<dbReference type="Gene3D" id="2.130.10.10">
    <property type="entry name" value="YVTN repeat-like/Quinoprotein amine dehydrogenase"/>
    <property type="match status" value="2"/>
</dbReference>
<dbReference type="EMBL" id="LLZU01000003">
    <property type="protein sequence ID" value="KRV50876.1"/>
    <property type="molecule type" value="Genomic_DNA"/>
</dbReference>
<dbReference type="PANTHER" id="PTHR47197">
    <property type="entry name" value="PROTEIN NIRF"/>
    <property type="match status" value="1"/>
</dbReference>
<keyword evidence="4" id="KW-0812">Transmembrane</keyword>
<feature type="transmembrane region" description="Helical" evidence="4">
    <location>
        <begin position="57"/>
        <end position="77"/>
    </location>
</feature>
<dbReference type="Proteomes" id="UP000050867">
    <property type="component" value="Unassembled WGS sequence"/>
</dbReference>
<dbReference type="SMART" id="SM00060">
    <property type="entry name" value="FN3"/>
    <property type="match status" value="2"/>
</dbReference>
<keyword evidence="1" id="KW-0378">Hydrolase</keyword>
<dbReference type="InterPro" id="IPR015943">
    <property type="entry name" value="WD40/YVTN_repeat-like_dom_sf"/>
</dbReference>
<feature type="region of interest" description="Disordered" evidence="3">
    <location>
        <begin position="1"/>
        <end position="34"/>
    </location>
</feature>
<dbReference type="Gene3D" id="2.60.40.10">
    <property type="entry name" value="Immunoglobulins"/>
    <property type="match status" value="2"/>
</dbReference>
<dbReference type="GO" id="GO:0000272">
    <property type="term" value="P:polysaccharide catabolic process"/>
    <property type="evidence" value="ECO:0007669"/>
    <property type="project" value="UniProtKB-KW"/>
</dbReference>
<dbReference type="InterPro" id="IPR013783">
    <property type="entry name" value="Ig-like_fold"/>
</dbReference>
<keyword evidence="2" id="KW-0624">Polysaccharide degradation</keyword>
<feature type="compositionally biased region" description="Basic and acidic residues" evidence="3">
    <location>
        <begin position="409"/>
        <end position="430"/>
    </location>
</feature>
<comment type="caution">
    <text evidence="6">The sequence shown here is derived from an EMBL/GenBank/DDBJ whole genome shotgun (WGS) entry which is preliminary data.</text>
</comment>
<dbReference type="InterPro" id="IPR003961">
    <property type="entry name" value="FN3_dom"/>
</dbReference>
<proteinExistence type="predicted"/>
<feature type="region of interest" description="Disordered" evidence="3">
    <location>
        <begin position="567"/>
        <end position="606"/>
    </location>
</feature>
<feature type="compositionally biased region" description="Low complexity" evidence="3">
    <location>
        <begin position="19"/>
        <end position="30"/>
    </location>
</feature>
<evidence type="ECO:0000259" key="5">
    <source>
        <dbReference type="PROSITE" id="PS50853"/>
    </source>
</evidence>
<dbReference type="Pfam" id="PF00041">
    <property type="entry name" value="fn3"/>
    <property type="match status" value="1"/>
</dbReference>
<evidence type="ECO:0000256" key="4">
    <source>
        <dbReference type="SAM" id="Phobius"/>
    </source>
</evidence>
<evidence type="ECO:0000313" key="7">
    <source>
        <dbReference type="Proteomes" id="UP000050867"/>
    </source>
</evidence>
<organism evidence="6 7">
    <name type="scientific">Wenjunlia vitaminophila</name>
    <name type="common">Streptomyces vitaminophilus</name>
    <dbReference type="NCBI Taxonomy" id="76728"/>
    <lineage>
        <taxon>Bacteria</taxon>
        <taxon>Bacillati</taxon>
        <taxon>Actinomycetota</taxon>
        <taxon>Actinomycetes</taxon>
        <taxon>Kitasatosporales</taxon>
        <taxon>Streptomycetaceae</taxon>
        <taxon>Wenjunlia</taxon>
    </lineage>
</organism>
<dbReference type="Gene3D" id="2.30.30.40">
    <property type="entry name" value="SH3 Domains"/>
    <property type="match status" value="1"/>
</dbReference>
<dbReference type="InterPro" id="IPR036116">
    <property type="entry name" value="FN3_sf"/>
</dbReference>
<keyword evidence="4" id="KW-1133">Transmembrane helix</keyword>
<feature type="region of interest" description="Disordered" evidence="3">
    <location>
        <begin position="102"/>
        <end position="121"/>
    </location>
</feature>
<accession>A0A0T6LYP9</accession>
<dbReference type="InterPro" id="IPR051200">
    <property type="entry name" value="Host-pathogen_enzymatic-act"/>
</dbReference>
<dbReference type="CDD" id="cd00063">
    <property type="entry name" value="FN3"/>
    <property type="match status" value="1"/>
</dbReference>
<feature type="domain" description="Fibronectin type-III" evidence="5">
    <location>
        <begin position="585"/>
        <end position="669"/>
    </location>
</feature>
<protein>
    <recommendedName>
        <fullName evidence="5">Fibronectin type-III domain-containing protein</fullName>
    </recommendedName>
</protein>
<keyword evidence="2" id="KW-0119">Carbohydrate metabolism</keyword>